<evidence type="ECO:0000256" key="1">
    <source>
        <dbReference type="ARBA" id="ARBA00004141"/>
    </source>
</evidence>
<dbReference type="Gene3D" id="3.40.190.10">
    <property type="entry name" value="Periplasmic binding protein-like II"/>
    <property type="match status" value="2"/>
</dbReference>
<evidence type="ECO:0000256" key="14">
    <source>
        <dbReference type="ARBA" id="ARBA00049638"/>
    </source>
</evidence>
<dbReference type="FunFam" id="3.40.190.10:FF:000217">
    <property type="entry name" value="Glutamate receptor"/>
    <property type="match status" value="1"/>
</dbReference>
<evidence type="ECO:0000256" key="2">
    <source>
        <dbReference type="ARBA" id="ARBA00008685"/>
    </source>
</evidence>
<accession>M7ZQI0</accession>
<dbReference type="Gene3D" id="1.10.287.70">
    <property type="match status" value="1"/>
</dbReference>
<dbReference type="FunFam" id="3.40.190.10:FF:000103">
    <property type="entry name" value="Glutamate receptor"/>
    <property type="match status" value="1"/>
</dbReference>
<dbReference type="PANTHER" id="PTHR34836">
    <property type="entry name" value="OS06G0188250 PROTEIN"/>
    <property type="match status" value="1"/>
</dbReference>
<evidence type="ECO:0000256" key="8">
    <source>
        <dbReference type="ARBA" id="ARBA00023065"/>
    </source>
</evidence>
<keyword evidence="10 15" id="KW-0675">Receptor</keyword>
<dbReference type="InterPro" id="IPR015683">
    <property type="entry name" value="Ionotropic_Glu_rcpt"/>
</dbReference>
<keyword evidence="11" id="KW-0325">Glycoprotein</keyword>
<keyword evidence="4 15" id="KW-0813">Transport</keyword>
<dbReference type="Gene3D" id="3.40.50.2300">
    <property type="match status" value="3"/>
</dbReference>
<gene>
    <name evidence="17" type="ORF">TRIUR3_00467</name>
</gene>
<reference evidence="17" key="1">
    <citation type="journal article" date="2013" name="Nature">
        <title>Draft genome of the wheat A-genome progenitor Triticum urartu.</title>
        <authorList>
            <person name="Ling H.Q."/>
            <person name="Zhao S."/>
            <person name="Liu D."/>
            <person name="Wang J."/>
            <person name="Sun H."/>
            <person name="Zhang C."/>
            <person name="Fan H."/>
            <person name="Li D."/>
            <person name="Dong L."/>
            <person name="Tao Y."/>
            <person name="Gao C."/>
            <person name="Wu H."/>
            <person name="Li Y."/>
            <person name="Cui Y."/>
            <person name="Guo X."/>
            <person name="Zheng S."/>
            <person name="Wang B."/>
            <person name="Yu K."/>
            <person name="Liang Q."/>
            <person name="Yang W."/>
            <person name="Lou X."/>
            <person name="Chen J."/>
            <person name="Feng M."/>
            <person name="Jian J."/>
            <person name="Zhang X."/>
            <person name="Luo G."/>
            <person name="Jiang Y."/>
            <person name="Liu J."/>
            <person name="Wang Z."/>
            <person name="Sha Y."/>
            <person name="Zhang B."/>
            <person name="Wu H."/>
            <person name="Tang D."/>
            <person name="Shen Q."/>
            <person name="Xue P."/>
            <person name="Zou S."/>
            <person name="Wang X."/>
            <person name="Liu X."/>
            <person name="Wang F."/>
            <person name="Yang Y."/>
            <person name="An X."/>
            <person name="Dong Z."/>
            <person name="Zhang K."/>
            <person name="Zhang X."/>
            <person name="Luo M.C."/>
            <person name="Dvorak J."/>
            <person name="Tong Y."/>
            <person name="Wang J."/>
            <person name="Yang H."/>
            <person name="Li Z."/>
            <person name="Wang D."/>
            <person name="Zhang A."/>
            <person name="Wang J."/>
        </authorList>
    </citation>
    <scope>NUCLEOTIDE SEQUENCE</scope>
</reference>
<evidence type="ECO:0000259" key="16">
    <source>
        <dbReference type="SMART" id="SM00079"/>
    </source>
</evidence>
<evidence type="ECO:0000313" key="17">
    <source>
        <dbReference type="EMBL" id="EMS65473.1"/>
    </source>
</evidence>
<dbReference type="SMART" id="SM00079">
    <property type="entry name" value="PBPe"/>
    <property type="match status" value="1"/>
</dbReference>
<feature type="domain" description="Ionotropic glutamate receptor C-terminal" evidence="16">
    <location>
        <begin position="505"/>
        <end position="795"/>
    </location>
</feature>
<dbReference type="eggNOG" id="KOG1052">
    <property type="taxonomic scope" value="Eukaryota"/>
</dbReference>
<dbReference type="OMA" id="VHMSLAF"/>
<evidence type="ECO:0000256" key="3">
    <source>
        <dbReference type="ARBA" id="ARBA00011095"/>
    </source>
</evidence>
<name>M7ZQI0_TRIUA</name>
<dbReference type="AlphaFoldDB" id="M7ZQI0"/>
<dbReference type="Pfam" id="PF01094">
    <property type="entry name" value="ANF_receptor"/>
    <property type="match status" value="1"/>
</dbReference>
<organism evidence="17">
    <name type="scientific">Triticum urartu</name>
    <name type="common">Red wild einkorn</name>
    <name type="synonym">Crithodium urartu</name>
    <dbReference type="NCBI Taxonomy" id="4572"/>
    <lineage>
        <taxon>Eukaryota</taxon>
        <taxon>Viridiplantae</taxon>
        <taxon>Streptophyta</taxon>
        <taxon>Embryophyta</taxon>
        <taxon>Tracheophyta</taxon>
        <taxon>Spermatophyta</taxon>
        <taxon>Magnoliopsida</taxon>
        <taxon>Liliopsida</taxon>
        <taxon>Poales</taxon>
        <taxon>Poaceae</taxon>
        <taxon>BOP clade</taxon>
        <taxon>Pooideae</taxon>
        <taxon>Triticodae</taxon>
        <taxon>Triticeae</taxon>
        <taxon>Triticinae</taxon>
        <taxon>Triticum</taxon>
    </lineage>
</organism>
<comment type="function">
    <text evidence="14">Glutamate-gated receptor that probably acts as a non-selective cation channel. May be involved in light-signal transduction and calcium homeostasis via the regulation of calcium influx into cells.</text>
</comment>
<dbReference type="FunFam" id="3.40.50.2300:FF:000169">
    <property type="entry name" value="Glutamate receptor"/>
    <property type="match status" value="1"/>
</dbReference>
<dbReference type="InterPro" id="IPR000337">
    <property type="entry name" value="GPCR_3"/>
</dbReference>
<dbReference type="InterPro" id="IPR001320">
    <property type="entry name" value="Iontro_rcpt_C"/>
</dbReference>
<keyword evidence="6" id="KW-0732">Signal</keyword>
<dbReference type="STRING" id="4572.M7ZQI0"/>
<evidence type="ECO:0000256" key="9">
    <source>
        <dbReference type="ARBA" id="ARBA00023136"/>
    </source>
</evidence>
<keyword evidence="9 15" id="KW-0472">Membrane</keyword>
<dbReference type="FunFam" id="3.40.50.2300:FF:000264">
    <property type="entry name" value="Glutamate receptor"/>
    <property type="match status" value="1"/>
</dbReference>
<keyword evidence="12 15" id="KW-1071">Ligand-gated ion channel</keyword>
<evidence type="ECO:0000256" key="5">
    <source>
        <dbReference type="ARBA" id="ARBA00022692"/>
    </source>
</evidence>
<dbReference type="SUPFAM" id="SSF53822">
    <property type="entry name" value="Periplasmic binding protein-like I"/>
    <property type="match status" value="1"/>
</dbReference>
<evidence type="ECO:0000256" key="10">
    <source>
        <dbReference type="ARBA" id="ARBA00023170"/>
    </source>
</evidence>
<dbReference type="GO" id="GO:0004930">
    <property type="term" value="F:G protein-coupled receptor activity"/>
    <property type="evidence" value="ECO:0007669"/>
    <property type="project" value="InterPro"/>
</dbReference>
<evidence type="ECO:0000256" key="7">
    <source>
        <dbReference type="ARBA" id="ARBA00022989"/>
    </source>
</evidence>
<sequence length="910" mass="100699">MALSSDRPLFDRKVVLSAMNNDNHCYKRLIDPTPHHPVPVETAQEMDGAARATLLVLFLPFLSLSVAQNVTQSRAGILDVGVILHLKSLVGKIARTSILMAMEDFYAVHRNYTTKLVLHIRDSNGDNMRAASQAVDLLENYYVRAIIGPQKSSEATFVSDIGNNSQVPVISFTATNPTLSSAEVPYFLRANVSDAAQVNSLAALIKAYGWKEVVPIYEDTDYGRGIIPYLVDALQEFGASMPYRSAISRSANSDQVEKELYKLMTMPTRVYIVHMSLAFGSILFTKAKELGMMSGAYAWILTDGIANVVDSLSPSVLDAMDGALGVRFHVPKSKELGDFTKRWNARYRQDNLDDPPLPLSIFGLWGYDTIWALAQAAEKVSMYNATFQKQQDIKNSTCLGTLGISTIGHKLLDAILQRKFRGLSGDFHLRSRQLQSSIFQIINVVTREPKGIGFWTAKHGIIQNLIQNGSEHTYLNSGPNLTQVVWPGEVSAVPKGWQIPTNGKKLQVGVLTSGYPELIKVERDPLTNAITATGYAIDVFEEVLKRLPYAIPYEYVAFDQGVSNGSYNDFVYQVNLGVYQVAVADITIRYNRTSYADFTLPYTESGIAMIVPLGIAIYFPFFADRERVESILSRLVIIVWVLVLLVITSSYTANLSSMLTVQQLQPTVTDVHELLAKGEHVGYTNGSYLGDLLEQIGFDRRKIKPYSNPDDFDDALYKGSKNGGIAAVIEEVPYIKIFLSKYCKGYTMIGPIYKSEGFGFAFPKRSPLVEDFSRAILSITEGDTIIQIERKWIGDQHACQNDGPTIGSSSLNFKNFSGLFLLTGVASTSALLIALMMFLYKRYKIRNGTGQIETTADSNPSHDMQLTVPDDSDSHACQQEIDISRELTSPCSEVQTTPDFMPHGTPANGL</sequence>
<evidence type="ECO:0000256" key="12">
    <source>
        <dbReference type="ARBA" id="ARBA00023286"/>
    </source>
</evidence>
<dbReference type="GO" id="GO:0015276">
    <property type="term" value="F:ligand-gated monoatomic ion channel activity"/>
    <property type="evidence" value="ECO:0007669"/>
    <property type="project" value="InterPro"/>
</dbReference>
<dbReference type="InterPro" id="IPR044440">
    <property type="entry name" value="GABAb_receptor_plant_PBP1"/>
</dbReference>
<evidence type="ECO:0000256" key="6">
    <source>
        <dbReference type="ARBA" id="ARBA00022729"/>
    </source>
</evidence>
<keyword evidence="13 15" id="KW-0407">Ion channel</keyword>
<dbReference type="InterPro" id="IPR001828">
    <property type="entry name" value="ANF_lig-bd_rcpt"/>
</dbReference>
<comment type="function">
    <text evidence="15">Glutamate-gated receptor that probably acts as non-selective cation channel.</text>
</comment>
<dbReference type="CDD" id="cd13686">
    <property type="entry name" value="GluR_Plant"/>
    <property type="match status" value="1"/>
</dbReference>
<keyword evidence="8 15" id="KW-0406">Ion transport</keyword>
<dbReference type="SUPFAM" id="SSF53850">
    <property type="entry name" value="Periplasmic binding protein-like II"/>
    <property type="match status" value="1"/>
</dbReference>
<keyword evidence="7" id="KW-1133">Transmembrane helix</keyword>
<dbReference type="EMBL" id="KD044397">
    <property type="protein sequence ID" value="EMS65473.1"/>
    <property type="molecule type" value="Genomic_DNA"/>
</dbReference>
<evidence type="ECO:0000256" key="11">
    <source>
        <dbReference type="ARBA" id="ARBA00023180"/>
    </source>
</evidence>
<evidence type="ECO:0000256" key="13">
    <source>
        <dbReference type="ARBA" id="ARBA00023303"/>
    </source>
</evidence>
<dbReference type="GO" id="GO:0016020">
    <property type="term" value="C:membrane"/>
    <property type="evidence" value="ECO:0007669"/>
    <property type="project" value="UniProtKB-SubCell"/>
</dbReference>
<dbReference type="CDD" id="cd19990">
    <property type="entry name" value="PBP1_GABAb_receptor_plant"/>
    <property type="match status" value="1"/>
</dbReference>
<evidence type="ECO:0000256" key="4">
    <source>
        <dbReference type="ARBA" id="ARBA00022448"/>
    </source>
</evidence>
<dbReference type="PANTHER" id="PTHR34836:SF1">
    <property type="entry name" value="OS09G0428600 PROTEIN"/>
    <property type="match status" value="1"/>
</dbReference>
<proteinExistence type="inferred from homology"/>
<protein>
    <recommendedName>
        <fullName evidence="15">Glutamate receptor</fullName>
    </recommendedName>
</protein>
<dbReference type="InterPro" id="IPR017103">
    <property type="entry name" value="Iontropic_Glu_rcpt_pln"/>
</dbReference>
<comment type="subunit">
    <text evidence="3">May form heteromers.</text>
</comment>
<dbReference type="InterPro" id="IPR019594">
    <property type="entry name" value="Glu/Gly-bd"/>
</dbReference>
<evidence type="ECO:0000256" key="15">
    <source>
        <dbReference type="PIRNR" id="PIRNR037090"/>
    </source>
</evidence>
<keyword evidence="5" id="KW-0812">Transmembrane</keyword>
<dbReference type="Pfam" id="PF00060">
    <property type="entry name" value="Lig_chan"/>
    <property type="match status" value="1"/>
</dbReference>
<dbReference type="PRINTS" id="PR00248">
    <property type="entry name" value="GPCRMGR"/>
</dbReference>
<comment type="subcellular location">
    <subcellularLocation>
        <location evidence="1">Membrane</location>
        <topology evidence="1">Multi-pass membrane protein</topology>
    </subcellularLocation>
</comment>
<dbReference type="InterPro" id="IPR028082">
    <property type="entry name" value="Peripla_BP_I"/>
</dbReference>
<dbReference type="FunFam" id="3.40.190.10:FF:000158">
    <property type="entry name" value="Glutamate receptor"/>
    <property type="match status" value="1"/>
</dbReference>
<dbReference type="PIRSF" id="PIRSF037090">
    <property type="entry name" value="Iontro_Glu-like_rcpt_pln"/>
    <property type="match status" value="1"/>
</dbReference>
<comment type="similarity">
    <text evidence="2 15">Belongs to the glutamate-gated ion channel (TC 1.A.10.1) family.</text>
</comment>
<dbReference type="Pfam" id="PF10613">
    <property type="entry name" value="Lig_chan-Glu_bd"/>
    <property type="match status" value="1"/>
</dbReference>
<dbReference type="FunFam" id="3.40.50.2300:FF:000195">
    <property type="entry name" value="Glutamate receptor"/>
    <property type="match status" value="1"/>
</dbReference>